<comment type="caution">
    <text evidence="3">The sequence shown here is derived from an EMBL/GenBank/DDBJ whole genome shotgun (WGS) entry which is preliminary data.</text>
</comment>
<gene>
    <name evidence="3" type="ORF">Raf01_81080</name>
</gene>
<dbReference type="Proteomes" id="UP000642748">
    <property type="component" value="Unassembled WGS sequence"/>
</dbReference>
<dbReference type="InterPro" id="IPR007312">
    <property type="entry name" value="Phosphoesterase"/>
</dbReference>
<reference evidence="3" key="1">
    <citation type="submission" date="2021-01" db="EMBL/GenBank/DDBJ databases">
        <title>Whole genome shotgun sequence of Rugosimonospora africana NBRC 104875.</title>
        <authorList>
            <person name="Komaki H."/>
            <person name="Tamura T."/>
        </authorList>
    </citation>
    <scope>NUCLEOTIDE SEQUENCE</scope>
    <source>
        <strain evidence="3">NBRC 104875</strain>
    </source>
</reference>
<dbReference type="PANTHER" id="PTHR31956:SF1">
    <property type="entry name" value="NON-SPECIFIC PHOSPHOLIPASE C1"/>
    <property type="match status" value="1"/>
</dbReference>
<dbReference type="PROSITE" id="PS51257">
    <property type="entry name" value="PROKAR_LIPOPROTEIN"/>
    <property type="match status" value="1"/>
</dbReference>
<evidence type="ECO:0000313" key="3">
    <source>
        <dbReference type="EMBL" id="GIH19936.1"/>
    </source>
</evidence>
<dbReference type="InterPro" id="IPR017850">
    <property type="entry name" value="Alkaline_phosphatase_core_sf"/>
</dbReference>
<evidence type="ECO:0000256" key="1">
    <source>
        <dbReference type="ARBA" id="ARBA00022801"/>
    </source>
</evidence>
<dbReference type="AlphaFoldDB" id="A0A8J3R0G1"/>
<dbReference type="SUPFAM" id="SSF53649">
    <property type="entry name" value="Alkaline phosphatase-like"/>
    <property type="match status" value="1"/>
</dbReference>
<evidence type="ECO:0000256" key="2">
    <source>
        <dbReference type="ARBA" id="ARBA00023026"/>
    </source>
</evidence>
<keyword evidence="4" id="KW-1185">Reference proteome</keyword>
<keyword evidence="2" id="KW-0843">Virulence</keyword>
<dbReference type="Gene3D" id="3.40.720.10">
    <property type="entry name" value="Alkaline Phosphatase, subunit A"/>
    <property type="match status" value="1"/>
</dbReference>
<keyword evidence="1" id="KW-0378">Hydrolase</keyword>
<evidence type="ECO:0000313" key="4">
    <source>
        <dbReference type="Proteomes" id="UP000642748"/>
    </source>
</evidence>
<organism evidence="3 4">
    <name type="scientific">Rugosimonospora africana</name>
    <dbReference type="NCBI Taxonomy" id="556532"/>
    <lineage>
        <taxon>Bacteria</taxon>
        <taxon>Bacillati</taxon>
        <taxon>Actinomycetota</taxon>
        <taxon>Actinomycetes</taxon>
        <taxon>Micromonosporales</taxon>
        <taxon>Micromonosporaceae</taxon>
        <taxon>Rugosimonospora</taxon>
    </lineage>
</organism>
<proteinExistence type="predicted"/>
<dbReference type="GO" id="GO:0042578">
    <property type="term" value="F:phosphoric ester hydrolase activity"/>
    <property type="evidence" value="ECO:0007669"/>
    <property type="project" value="UniProtKB-ARBA"/>
</dbReference>
<dbReference type="PANTHER" id="PTHR31956">
    <property type="entry name" value="NON-SPECIFIC PHOSPHOLIPASE C4-RELATED"/>
    <property type="match status" value="1"/>
</dbReference>
<name>A0A8J3R0G1_9ACTN</name>
<dbReference type="EMBL" id="BONZ01000086">
    <property type="protein sequence ID" value="GIH19936.1"/>
    <property type="molecule type" value="Genomic_DNA"/>
</dbReference>
<dbReference type="Pfam" id="PF04185">
    <property type="entry name" value="Phosphoesterase"/>
    <property type="match status" value="1"/>
</dbReference>
<protein>
    <submittedName>
        <fullName evidence="3">Acid phosphatase</fullName>
    </submittedName>
</protein>
<accession>A0A8J3R0G1</accession>
<sequence>MRGAFTARTGRLRRSLTMAAAGIVIVAVGSCGSPAGTPLPTVVPARQATSAITPPADGVPEHIVVVVFENKGTGQIIGSGKAPAFDALARQGALYTRSYAITHPSQPNYLALFSGGTQAVTNDSCPHTFTTMNLARQLLDAGRTFTGYAEALPRSGFTGCTHGRYVRKHAPWINFTNLPATVSQPYTAFPSDFTGLPSVAFVSPDLCDDMHDCPVATGDRWLAEHLSGYATWARTHHSLLIVTFDEDDSSGANLISTIVTGQGVAPARVSDRIDHYTVLRTIEACFGLAALGVAAARTTLPQVCR</sequence>